<comment type="similarity">
    <text evidence="1">Belongs to the ustYa family.</text>
</comment>
<evidence type="ECO:0000313" key="3">
    <source>
        <dbReference type="EMBL" id="KAK9769961.1"/>
    </source>
</evidence>
<dbReference type="PANTHER" id="PTHR33365:SF12">
    <property type="entry name" value="TAT PATHWAY SIGNAL SEQUENCE"/>
    <property type="match status" value="1"/>
</dbReference>
<protein>
    <submittedName>
        <fullName evidence="3">Tat pathway signal sequence</fullName>
    </submittedName>
</protein>
<dbReference type="Pfam" id="PF11807">
    <property type="entry name" value="UstYa"/>
    <property type="match status" value="1"/>
</dbReference>
<feature type="transmembrane region" description="Helical" evidence="2">
    <location>
        <begin position="49"/>
        <end position="68"/>
    </location>
</feature>
<gene>
    <name evidence="3" type="ORF">SCAR479_13351</name>
</gene>
<evidence type="ECO:0000313" key="4">
    <source>
        <dbReference type="Proteomes" id="UP001465668"/>
    </source>
</evidence>
<organism evidence="3 4">
    <name type="scientific">Seiridium cardinale</name>
    <dbReference type="NCBI Taxonomy" id="138064"/>
    <lineage>
        <taxon>Eukaryota</taxon>
        <taxon>Fungi</taxon>
        <taxon>Dikarya</taxon>
        <taxon>Ascomycota</taxon>
        <taxon>Pezizomycotina</taxon>
        <taxon>Sordariomycetes</taxon>
        <taxon>Xylariomycetidae</taxon>
        <taxon>Amphisphaeriales</taxon>
        <taxon>Sporocadaceae</taxon>
        <taxon>Seiridium</taxon>
    </lineage>
</organism>
<evidence type="ECO:0000256" key="1">
    <source>
        <dbReference type="ARBA" id="ARBA00035112"/>
    </source>
</evidence>
<accession>A0ABR2X8K1</accession>
<keyword evidence="2" id="KW-1133">Transmembrane helix</keyword>
<dbReference type="PANTHER" id="PTHR33365">
    <property type="entry name" value="YALI0B05434P"/>
    <property type="match status" value="1"/>
</dbReference>
<dbReference type="InterPro" id="IPR021765">
    <property type="entry name" value="UstYa-like"/>
</dbReference>
<keyword evidence="2" id="KW-0472">Membrane</keyword>
<keyword evidence="2" id="KW-0812">Transmembrane</keyword>
<proteinExistence type="inferred from homology"/>
<reference evidence="3 4" key="1">
    <citation type="submission" date="2024-02" db="EMBL/GenBank/DDBJ databases">
        <title>First draft genome assembly of two strains of Seiridium cardinale.</title>
        <authorList>
            <person name="Emiliani G."/>
            <person name="Scali E."/>
        </authorList>
    </citation>
    <scope>NUCLEOTIDE SEQUENCE [LARGE SCALE GENOMIC DNA]</scope>
    <source>
        <strain evidence="3 4">BM-138-000479</strain>
    </source>
</reference>
<sequence length="294" mass="33757">MEEHIRVSEEALFENKEFAESETLMRAHDIGGTQTTLYSRLTKSHRTHCIINSFLSGVLICSILAVWIHGRTTNAQQATNNEQDWYYSPALNATKHGSRLTQFNHTRWSPFISFDKDGSLDSANGNWTNILRSGMMSLSEEELKQVGGSPDSVRLPPESGGGYLAYLSSHHLLHCLYLLHQSLHQDYYSQFSVVWKLTPQRRLSHWDHCVETLRQYVTCDADTTVITHDWFEQIHTPVPNQANPRRCADWNAHFQWQLDRQAPAPDRPVLKPQGVSERPVVPLEPPLGYMEMYI</sequence>
<evidence type="ECO:0000256" key="2">
    <source>
        <dbReference type="SAM" id="Phobius"/>
    </source>
</evidence>
<dbReference type="Proteomes" id="UP001465668">
    <property type="component" value="Unassembled WGS sequence"/>
</dbReference>
<dbReference type="EMBL" id="JARVKM010000105">
    <property type="protein sequence ID" value="KAK9769961.1"/>
    <property type="molecule type" value="Genomic_DNA"/>
</dbReference>
<keyword evidence="4" id="KW-1185">Reference proteome</keyword>
<name>A0ABR2X8K1_9PEZI</name>
<comment type="caution">
    <text evidence="3">The sequence shown here is derived from an EMBL/GenBank/DDBJ whole genome shotgun (WGS) entry which is preliminary data.</text>
</comment>